<dbReference type="InterPro" id="IPR007822">
    <property type="entry name" value="LANC-like"/>
</dbReference>
<dbReference type="RefSeq" id="WP_270149550.1">
    <property type="nucleotide sequence ID" value="NZ_CP115450.1"/>
</dbReference>
<dbReference type="InterPro" id="IPR025410">
    <property type="entry name" value="Lant_dehyd"/>
</dbReference>
<sequence>MPSAVAEILHTYLPELPDGAARDRLFETLLDEAARGDDAGAAGPDVPVPGAYHPASDPEGLFGDYFAHFVRTWAGRIEAAVAASPVVAAENTIVRDFVQAQTEAVSALMLRALLEELHRLRSAGSLPGDTPEERYRGFRAWTNSAAGHAEMLQRYPLLFRAVRLRVRSAEDYLLEVIEAAGRHREELAARIPGIGPDPLVTAISLGQGDTHNGGRSTARIRFADGSRVIYKPHPIEAEIGYNAFVAWINERLGTGLRTISAVPTGDGGFVEYVRTEEFTGDAEEYFAHIGRLTGVLHLLKATDIHYENVVTGAAGPVVIDTETLLTPRLDVPSDDGSRSAAHEAATAIRESVAAIGILPTLLKPGDADRGLDIGAIGYDPGQDIPFRTLAVRNPGRDDMFVELAAGRTVAANANLSVRGATAVPVPMQRDVIKRELRRVLEYASAHRDEVMAAIETHLGDVRFRYVNNPTMFYTQLLRMATHPTALRDPLVRAAVLNRVVLRTGDAAELVDEEVRQLAAWDVPYFSYTPRSTAVFAGTGAETAGTSVVRSGAFQEPALETVRARIAALSPAAIERELLLVDLAFVHKLPVEQEPTGFAPVRPVGAAPATVDRARLLAEAVRIGDGLVEGMVLGRDDRYPATWIAPQVMTAEQSQWCPGTLGFDLYGGSPGLALVLAGLARETGDERYAAAATRVLGPLEYQLRREALAGPRTSLGGMTGLAGTVYALATARRLLGTTGTDAIGTTGGAMTLGELAGELARRAEPAVGCDFVSGMAGTLAVCLALHRDAREDADRQLVEEAARTIAAEEARLLRGLKAESGQVTPYTGYAHGAMGIAPVLIRYGTLFGDVEVRELGLEILGAVLDAYDPGDRDWPRVWGGDDRSYAWCHGAPGMLLGALTVERHAPGAIPRPRLERLAELTLHRGFGNNPTYCHGDLASTEIAVMAERELPGLFGGRLPDDLYPRLFTEVVERYEERADTKYGHSSSLLVGRAGFAWSVLRHLAPDAYPCVLSLA</sequence>
<evidence type="ECO:0000259" key="1">
    <source>
        <dbReference type="Pfam" id="PF13575"/>
    </source>
</evidence>
<dbReference type="NCBIfam" id="TIGR03897">
    <property type="entry name" value="lanti_2_LanM"/>
    <property type="match status" value="1"/>
</dbReference>
<feature type="domain" description="Lantibiotic biosynthesis protein dehydration" evidence="1">
    <location>
        <begin position="155"/>
        <end position="526"/>
    </location>
</feature>
<dbReference type="Gene3D" id="1.50.10.10">
    <property type="match status" value="1"/>
</dbReference>
<dbReference type="SUPFAM" id="SSF158745">
    <property type="entry name" value="LanC-like"/>
    <property type="match status" value="1"/>
</dbReference>
<reference evidence="3" key="1">
    <citation type="submission" date="2022-12" db="EMBL/GenBank/DDBJ databases">
        <authorList>
            <person name="Mo P."/>
        </authorList>
    </citation>
    <scope>NUCLEOTIDE SEQUENCE [LARGE SCALE GENOMIC DNA]</scope>
    <source>
        <strain evidence="3">HUAS 3-15</strain>
    </source>
</reference>
<organism evidence="2 3">
    <name type="scientific">Kitasatospora cathayae</name>
    <dbReference type="NCBI Taxonomy" id="3004092"/>
    <lineage>
        <taxon>Bacteria</taxon>
        <taxon>Bacillati</taxon>
        <taxon>Actinomycetota</taxon>
        <taxon>Actinomycetes</taxon>
        <taxon>Kitasatosporales</taxon>
        <taxon>Streptomycetaceae</taxon>
        <taxon>Kitasatospora</taxon>
    </lineage>
</organism>
<dbReference type="CDD" id="cd04792">
    <property type="entry name" value="LanM-like"/>
    <property type="match status" value="1"/>
</dbReference>
<gene>
    <name evidence="2" type="primary">lanM</name>
    <name evidence="2" type="ORF">O1G21_35410</name>
</gene>
<protein>
    <submittedName>
        <fullName evidence="2">Type 2 lanthipeptide synthetase LanM</fullName>
    </submittedName>
</protein>
<dbReference type="EMBL" id="CP115450">
    <property type="protein sequence ID" value="WBP90638.1"/>
    <property type="molecule type" value="Genomic_DNA"/>
</dbReference>
<dbReference type="InterPro" id="IPR012341">
    <property type="entry name" value="6hp_glycosidase-like_sf"/>
</dbReference>
<keyword evidence="3" id="KW-1185">Reference proteome</keyword>
<dbReference type="PRINTS" id="PR01950">
    <property type="entry name" value="LANCSUPER"/>
</dbReference>
<dbReference type="PIRSF" id="PIRSF037228">
    <property type="entry name" value="Lant_mod_RumM"/>
    <property type="match status" value="1"/>
</dbReference>
<accession>A0ABY7QD43</accession>
<name>A0ABY7QD43_9ACTN</name>
<dbReference type="Pfam" id="PF05147">
    <property type="entry name" value="LANC_like"/>
    <property type="match status" value="1"/>
</dbReference>
<evidence type="ECO:0000313" key="2">
    <source>
        <dbReference type="EMBL" id="WBP90638.1"/>
    </source>
</evidence>
<dbReference type="Pfam" id="PF13575">
    <property type="entry name" value="DUF4135"/>
    <property type="match status" value="1"/>
</dbReference>
<evidence type="ECO:0000313" key="3">
    <source>
        <dbReference type="Proteomes" id="UP001212821"/>
    </source>
</evidence>
<dbReference type="SMART" id="SM01260">
    <property type="entry name" value="LANC_like"/>
    <property type="match status" value="1"/>
</dbReference>
<dbReference type="Proteomes" id="UP001212821">
    <property type="component" value="Chromosome"/>
</dbReference>
<dbReference type="InterPro" id="IPR017146">
    <property type="entry name" value="Lanti_2_LanM"/>
</dbReference>
<proteinExistence type="predicted"/>